<keyword evidence="2 3" id="KW-0443">Lipid metabolism</keyword>
<dbReference type="Proteomes" id="UP001255185">
    <property type="component" value="Unassembled WGS sequence"/>
</dbReference>
<keyword evidence="6" id="KW-1185">Reference proteome</keyword>
<accession>A0ABU1TTH1</accession>
<feature type="active site" description="Nucleophile" evidence="3">
    <location>
        <position position="52"/>
    </location>
</feature>
<evidence type="ECO:0000313" key="5">
    <source>
        <dbReference type="EMBL" id="MDR6969172.1"/>
    </source>
</evidence>
<evidence type="ECO:0000313" key="6">
    <source>
        <dbReference type="Proteomes" id="UP001255185"/>
    </source>
</evidence>
<feature type="domain" description="PNPLA" evidence="4">
    <location>
        <begin position="8"/>
        <end position="206"/>
    </location>
</feature>
<dbReference type="Pfam" id="PF01734">
    <property type="entry name" value="Patatin"/>
    <property type="match status" value="1"/>
</dbReference>
<evidence type="ECO:0000259" key="4">
    <source>
        <dbReference type="PROSITE" id="PS51635"/>
    </source>
</evidence>
<evidence type="ECO:0000256" key="3">
    <source>
        <dbReference type="PROSITE-ProRule" id="PRU01161"/>
    </source>
</evidence>
<feature type="short sequence motif" description="GXGXXG" evidence="3">
    <location>
        <begin position="12"/>
        <end position="17"/>
    </location>
</feature>
<feature type="short sequence motif" description="DGA/G" evidence="3">
    <location>
        <begin position="193"/>
        <end position="195"/>
    </location>
</feature>
<comment type="similarity">
    <text evidence="1">Belongs to the patatin family.</text>
</comment>
<evidence type="ECO:0000256" key="1">
    <source>
        <dbReference type="ARBA" id="ARBA00010240"/>
    </source>
</evidence>
<feature type="short sequence motif" description="GXSXG" evidence="3">
    <location>
        <begin position="50"/>
        <end position="54"/>
    </location>
</feature>
<feature type="active site" description="Proton acceptor" evidence="3">
    <location>
        <position position="193"/>
    </location>
</feature>
<keyword evidence="3" id="KW-0378">Hydrolase</keyword>
<dbReference type="InterPro" id="IPR002641">
    <property type="entry name" value="PNPLA_dom"/>
</dbReference>
<dbReference type="Gene3D" id="3.40.1090.10">
    <property type="entry name" value="Cytosolic phospholipase A2 catalytic domain"/>
    <property type="match status" value="1"/>
</dbReference>
<dbReference type="PROSITE" id="PS51635">
    <property type="entry name" value="PNPLA"/>
    <property type="match status" value="1"/>
</dbReference>
<reference evidence="5 6" key="1">
    <citation type="submission" date="2023-07" db="EMBL/GenBank/DDBJ databases">
        <title>Sorghum-associated microbial communities from plants grown in Nebraska, USA.</title>
        <authorList>
            <person name="Schachtman D."/>
        </authorList>
    </citation>
    <scope>NUCLEOTIDE SEQUENCE [LARGE SCALE GENOMIC DNA]</scope>
    <source>
        <strain evidence="5 6">3773</strain>
    </source>
</reference>
<comment type="caution">
    <text evidence="5">The sequence shown here is derived from an EMBL/GenBank/DDBJ whole genome shotgun (WGS) entry which is preliminary data.</text>
</comment>
<gene>
    <name evidence="5" type="ORF">J2X31_003199</name>
</gene>
<dbReference type="EMBL" id="JAVDVI010000016">
    <property type="protein sequence ID" value="MDR6969172.1"/>
    <property type="molecule type" value="Genomic_DNA"/>
</dbReference>
<protein>
    <submittedName>
        <fullName evidence="5">Patatin-like phospholipase/acyl hydrolase</fullName>
    </submittedName>
</protein>
<name>A0ABU1TTH1_9FLAO</name>
<dbReference type="RefSeq" id="WP_310027951.1">
    <property type="nucleotide sequence ID" value="NZ_JAVDVI010000016.1"/>
</dbReference>
<organism evidence="5 6">
    <name type="scientific">Flavobacterium arsenatis</name>
    <dbReference type="NCBI Taxonomy" id="1484332"/>
    <lineage>
        <taxon>Bacteria</taxon>
        <taxon>Pseudomonadati</taxon>
        <taxon>Bacteroidota</taxon>
        <taxon>Flavobacteriia</taxon>
        <taxon>Flavobacteriales</taxon>
        <taxon>Flavobacteriaceae</taxon>
        <taxon>Flavobacterium</taxon>
    </lineage>
</organism>
<dbReference type="SUPFAM" id="SSF52151">
    <property type="entry name" value="FabD/lysophospholipase-like"/>
    <property type="match status" value="1"/>
</dbReference>
<dbReference type="InterPro" id="IPR016035">
    <property type="entry name" value="Acyl_Trfase/lysoPLipase"/>
</dbReference>
<proteinExistence type="inferred from homology"/>
<dbReference type="PANTHER" id="PTHR32176:SF92">
    <property type="entry name" value="XYLOSE ISOMERASE"/>
    <property type="match status" value="1"/>
</dbReference>
<keyword evidence="3" id="KW-0442">Lipid degradation</keyword>
<dbReference type="PANTHER" id="PTHR32176">
    <property type="entry name" value="XYLOSE ISOMERASE"/>
    <property type="match status" value="1"/>
</dbReference>
<sequence length="345" mass="38839">MTKKIRILSLDGGGIRGIITCVILKYIEEQLQKLDHPTAKIGDYFDLVAGTSTGGILASVLLFPDNDGKAKYSVETALDLYAKHGDTIFNVSFWQHIINPFGLFSEKISQHGLEKQLNEVFGNLQLKDFIKPSLITSYDIFHRKAKFFTSHEAPSSLENFYVKDVCRATSAAPTYFEPAKIKSLYGQEFTLIDGGVYANNPALCAYAEARKIEFSKVLNDPSKKDFPTIADMVIVSVGTGEVLKPYTFRQFEKAGKVKWIQPLIDILLSANVETTDYHIRKMYETLGPRNAKNYHRLMPSLKNASPEMDDVSTKNIYELIQAGLTYVDQHRNELNDIAKKLIKHA</sequence>
<evidence type="ECO:0000256" key="2">
    <source>
        <dbReference type="ARBA" id="ARBA00023098"/>
    </source>
</evidence>